<comment type="caution">
    <text evidence="10">Lacks conserved residue(s) required for the propagation of feature annotation.</text>
</comment>
<comment type="function">
    <text evidence="1 10">Involved in cell fusion during mating by stabilizing the plasma membrane fusion event.</text>
</comment>
<protein>
    <recommendedName>
        <fullName evidence="10">Plasma membrane fusion protein PRM1</fullName>
    </recommendedName>
</protein>
<evidence type="ECO:0000256" key="1">
    <source>
        <dbReference type="ARBA" id="ARBA00002512"/>
    </source>
</evidence>
<dbReference type="InterPro" id="IPR026777">
    <property type="entry name" value="PRM1"/>
</dbReference>
<dbReference type="GO" id="GO:0043332">
    <property type="term" value="C:mating projection tip"/>
    <property type="evidence" value="ECO:0007669"/>
    <property type="project" value="UniProtKB-UniRule"/>
</dbReference>
<keyword evidence="13" id="KW-1185">Reference proteome</keyword>
<feature type="compositionally biased region" description="Polar residues" evidence="11">
    <location>
        <begin position="15"/>
        <end position="26"/>
    </location>
</feature>
<dbReference type="GO" id="GO:0032220">
    <property type="term" value="P:plasma membrane fusion involved in cytogamy"/>
    <property type="evidence" value="ECO:0007669"/>
    <property type="project" value="TreeGrafter"/>
</dbReference>
<feature type="region of interest" description="Disordered" evidence="11">
    <location>
        <begin position="728"/>
        <end position="755"/>
    </location>
</feature>
<proteinExistence type="inferred from homology"/>
<evidence type="ECO:0000256" key="9">
    <source>
        <dbReference type="ARBA" id="ARBA00023180"/>
    </source>
</evidence>
<organism evidence="12 13">
    <name type="scientific">Hyaloscypha bicolor E</name>
    <dbReference type="NCBI Taxonomy" id="1095630"/>
    <lineage>
        <taxon>Eukaryota</taxon>
        <taxon>Fungi</taxon>
        <taxon>Dikarya</taxon>
        <taxon>Ascomycota</taxon>
        <taxon>Pezizomycotina</taxon>
        <taxon>Leotiomycetes</taxon>
        <taxon>Helotiales</taxon>
        <taxon>Hyaloscyphaceae</taxon>
        <taxon>Hyaloscypha</taxon>
        <taxon>Hyaloscypha bicolor</taxon>
    </lineage>
</organism>
<feature type="region of interest" description="Disordered" evidence="11">
    <location>
        <begin position="664"/>
        <end position="690"/>
    </location>
</feature>
<evidence type="ECO:0000256" key="11">
    <source>
        <dbReference type="SAM" id="MobiDB-lite"/>
    </source>
</evidence>
<keyword evidence="4 10" id="KW-1003">Cell membrane</keyword>
<evidence type="ECO:0000256" key="3">
    <source>
        <dbReference type="ARBA" id="ARBA00010780"/>
    </source>
</evidence>
<keyword evidence="6 10" id="KW-0184">Conjugation</keyword>
<dbReference type="InParanoid" id="A0A2J6TSS0"/>
<evidence type="ECO:0000256" key="6">
    <source>
        <dbReference type="ARBA" id="ARBA00022971"/>
    </source>
</evidence>
<keyword evidence="5 10" id="KW-0812">Transmembrane</keyword>
<feature type="transmembrane region" description="Helical" evidence="10">
    <location>
        <begin position="631"/>
        <end position="654"/>
    </location>
</feature>
<reference evidence="12 13" key="1">
    <citation type="submission" date="2016-04" db="EMBL/GenBank/DDBJ databases">
        <title>A degradative enzymes factory behind the ericoid mycorrhizal symbiosis.</title>
        <authorList>
            <consortium name="DOE Joint Genome Institute"/>
            <person name="Martino E."/>
            <person name="Morin E."/>
            <person name="Grelet G."/>
            <person name="Kuo A."/>
            <person name="Kohler A."/>
            <person name="Daghino S."/>
            <person name="Barry K."/>
            <person name="Choi C."/>
            <person name="Cichocki N."/>
            <person name="Clum A."/>
            <person name="Copeland A."/>
            <person name="Hainaut M."/>
            <person name="Haridas S."/>
            <person name="Labutti K."/>
            <person name="Lindquist E."/>
            <person name="Lipzen A."/>
            <person name="Khouja H.-R."/>
            <person name="Murat C."/>
            <person name="Ohm R."/>
            <person name="Olson A."/>
            <person name="Spatafora J."/>
            <person name="Veneault-Fourrey C."/>
            <person name="Henrissat B."/>
            <person name="Grigoriev I."/>
            <person name="Martin F."/>
            <person name="Perotto S."/>
        </authorList>
    </citation>
    <scope>NUCLEOTIDE SEQUENCE [LARGE SCALE GENOMIC DNA]</scope>
    <source>
        <strain evidence="12 13">E</strain>
    </source>
</reference>
<dbReference type="GO" id="GO:0005886">
    <property type="term" value="C:plasma membrane"/>
    <property type="evidence" value="ECO:0007669"/>
    <property type="project" value="UniProtKB-SubCell"/>
</dbReference>
<name>A0A2J6TSS0_9HELO</name>
<sequence length="755" mass="81810">MSPLAGVRRFLASHTEMSSARNQPSQGFPDVPSTLNAGDHEMRNWNAHSDASAPPSTAPYYTPYLGLRARLSQTWINRWTVLLLLIIVRLLLSLKDINNDIANAKTEALSACTSVENVGSAMASMPHYLSEGVNALVADGVTNAISGMMDMLMLTITGVEEIVLFFINMYTSMYVCLITFAVTGSLHAAIDMIEKVGTFMNESISTITGDLSKDIQGFESSLTTFLSAINLGGILGGSKTPPTLNVDGFISKLNGITIDPTTMDADLTKLNASIPTFADVQNATNYVLRLPFEEVKKLLNESMAAYTFDKSVFPVAEKQALTFCSDNPKIQDFFGGLVKVVYEAQKIFIVVLTILAILAIIPMAFLEIRRWHTMRQRSILLQKHAFDPMDVIYIASRPYTATAGIKLASKFKSSKRQILTRWLIAYATSLPALFVLALGLAGLFSCLCQYIVLKTIEKEVPILANEVGDFAGTVVAALNNASESWAASANGVIKTTNDKVNEDVFGWVNTTTQALNDTLVTFVDEATSVLNTTFGGTILYDPIMEVLNCLIGLKIAGIEKGLTWVHDHAHVTFPEFRADVFSLGAAASLTNASTDPTASFLSSPGSVASDDITNAIVKVTDKLQEAIRQEAIISTCVVLVWVLIMLMGLVYVLFAMMSRDKTRGEGGPVGYTGDNRAPLSPRSPNQTDVSKFPEFGGPISSVHPMQSSEDVWATGGLVDEKYGHVGHRSVDASVKPGHERASSYGYVDGYSDGKR</sequence>
<accession>A0A2J6TSS0</accession>
<dbReference type="PANTHER" id="PTHR31030">
    <property type="entry name" value="PLASMA MEMBRANE FUSION PROTEIN PRM1"/>
    <property type="match status" value="1"/>
</dbReference>
<evidence type="ECO:0000313" key="13">
    <source>
        <dbReference type="Proteomes" id="UP000235371"/>
    </source>
</evidence>
<dbReference type="EMBL" id="KZ613745">
    <property type="protein sequence ID" value="PMD66057.1"/>
    <property type="molecule type" value="Genomic_DNA"/>
</dbReference>
<dbReference type="AlphaFoldDB" id="A0A2J6TSS0"/>
<keyword evidence="9" id="KW-0325">Glycoprotein</keyword>
<comment type="subcellular location">
    <subcellularLocation>
        <location evidence="2 10">Cell membrane</location>
        <topology evidence="2 10">Multi-pass membrane protein</topology>
    </subcellularLocation>
</comment>
<dbReference type="Proteomes" id="UP000235371">
    <property type="component" value="Unassembled WGS sequence"/>
</dbReference>
<evidence type="ECO:0000313" key="12">
    <source>
        <dbReference type="EMBL" id="PMD66057.1"/>
    </source>
</evidence>
<comment type="similarity">
    <text evidence="3 10">Belongs to the PRM1 family.</text>
</comment>
<evidence type="ECO:0000256" key="8">
    <source>
        <dbReference type="ARBA" id="ARBA00023136"/>
    </source>
</evidence>
<dbReference type="OrthoDB" id="5356111at2759"/>
<keyword evidence="8 10" id="KW-0472">Membrane</keyword>
<evidence type="ECO:0000256" key="4">
    <source>
        <dbReference type="ARBA" id="ARBA00022475"/>
    </source>
</evidence>
<gene>
    <name evidence="12" type="ORF">K444DRAFT_640029</name>
</gene>
<dbReference type="RefSeq" id="XP_024742961.1">
    <property type="nucleotide sequence ID" value="XM_024884450.1"/>
</dbReference>
<evidence type="ECO:0000256" key="7">
    <source>
        <dbReference type="ARBA" id="ARBA00022989"/>
    </source>
</evidence>
<evidence type="ECO:0000256" key="5">
    <source>
        <dbReference type="ARBA" id="ARBA00022692"/>
    </source>
</evidence>
<dbReference type="FunCoup" id="A0A2J6TSS0">
    <property type="interactions" value="36"/>
</dbReference>
<feature type="region of interest" description="Disordered" evidence="11">
    <location>
        <begin position="15"/>
        <end position="35"/>
    </location>
</feature>
<dbReference type="PANTHER" id="PTHR31030:SF1">
    <property type="entry name" value="PLASMA MEMBRANE FUSION PROTEIN PRM1"/>
    <property type="match status" value="1"/>
</dbReference>
<keyword evidence="7 10" id="KW-1133">Transmembrane helix</keyword>
<feature type="transmembrane region" description="Helical" evidence="10">
    <location>
        <begin position="422"/>
        <end position="444"/>
    </location>
</feature>
<evidence type="ECO:0000256" key="10">
    <source>
        <dbReference type="RuleBase" id="RU366035"/>
    </source>
</evidence>
<dbReference type="GeneID" id="36592527"/>
<feature type="transmembrane region" description="Helical" evidence="10">
    <location>
        <begin position="75"/>
        <end position="92"/>
    </location>
</feature>
<evidence type="ECO:0000256" key="2">
    <source>
        <dbReference type="ARBA" id="ARBA00004651"/>
    </source>
</evidence>
<dbReference type="STRING" id="1095630.A0A2J6TSS0"/>
<feature type="transmembrane region" description="Helical" evidence="10">
    <location>
        <begin position="347"/>
        <end position="368"/>
    </location>
</feature>